<keyword evidence="12 16" id="KW-0239">DNA-directed DNA polymerase</keyword>
<dbReference type="Pfam" id="PF11799">
    <property type="entry name" value="IMS_C"/>
    <property type="match status" value="1"/>
</dbReference>
<evidence type="ECO:0000256" key="15">
    <source>
        <dbReference type="ARBA" id="ARBA00049244"/>
    </source>
</evidence>
<keyword evidence="9 16" id="KW-0479">Metal-binding</keyword>
<dbReference type="InterPro" id="IPR043502">
    <property type="entry name" value="DNA/RNA_pol_sf"/>
</dbReference>
<evidence type="ECO:0000256" key="16">
    <source>
        <dbReference type="HAMAP-Rule" id="MF_01113"/>
    </source>
</evidence>
<dbReference type="GO" id="GO:0006261">
    <property type="term" value="P:DNA-templated DNA replication"/>
    <property type="evidence" value="ECO:0007669"/>
    <property type="project" value="UniProtKB-UniRule"/>
</dbReference>
<dbReference type="EC" id="2.7.7.7" evidence="16"/>
<evidence type="ECO:0000256" key="10">
    <source>
        <dbReference type="ARBA" id="ARBA00022763"/>
    </source>
</evidence>
<dbReference type="Gene3D" id="3.40.1170.60">
    <property type="match status" value="1"/>
</dbReference>
<feature type="binding site" evidence="16">
    <location>
        <position position="103"/>
    </location>
    <ligand>
        <name>Mg(2+)</name>
        <dbReference type="ChEBI" id="CHEBI:18420"/>
    </ligand>
</feature>
<dbReference type="GO" id="GO:0006281">
    <property type="term" value="P:DNA repair"/>
    <property type="evidence" value="ECO:0007669"/>
    <property type="project" value="UniProtKB-UniRule"/>
</dbReference>
<name>A0A0B2JXI9_9FIRM</name>
<evidence type="ECO:0000256" key="12">
    <source>
        <dbReference type="ARBA" id="ARBA00022932"/>
    </source>
</evidence>
<dbReference type="GO" id="GO:0000287">
    <property type="term" value="F:magnesium ion binding"/>
    <property type="evidence" value="ECO:0007669"/>
    <property type="project" value="UniProtKB-UniRule"/>
</dbReference>
<comment type="subcellular location">
    <subcellularLocation>
        <location evidence="1 16">Cytoplasm</location>
    </subcellularLocation>
</comment>
<evidence type="ECO:0000256" key="13">
    <source>
        <dbReference type="ARBA" id="ARBA00023125"/>
    </source>
</evidence>
<dbReference type="Pfam" id="PF00817">
    <property type="entry name" value="IMS"/>
    <property type="match status" value="1"/>
</dbReference>
<dbReference type="HAMAP" id="MF_01113">
    <property type="entry name" value="DNApol_IV"/>
    <property type="match status" value="1"/>
</dbReference>
<dbReference type="SUPFAM" id="SSF56672">
    <property type="entry name" value="DNA/RNA polymerases"/>
    <property type="match status" value="1"/>
</dbReference>
<dbReference type="Gene3D" id="3.30.1490.100">
    <property type="entry name" value="DNA polymerase, Y-family, little finger domain"/>
    <property type="match status" value="1"/>
</dbReference>
<dbReference type="GO" id="GO:0042276">
    <property type="term" value="P:error-prone translesion synthesis"/>
    <property type="evidence" value="ECO:0007669"/>
    <property type="project" value="TreeGrafter"/>
</dbReference>
<dbReference type="Pfam" id="PF21999">
    <property type="entry name" value="IMS_HHH_1"/>
    <property type="match status" value="1"/>
</dbReference>
<evidence type="ECO:0000313" key="19">
    <source>
        <dbReference type="Proteomes" id="UP000030993"/>
    </source>
</evidence>
<dbReference type="Proteomes" id="UP000030993">
    <property type="component" value="Unassembled WGS sequence"/>
</dbReference>
<evidence type="ECO:0000256" key="3">
    <source>
        <dbReference type="ARBA" id="ARBA00011245"/>
    </source>
</evidence>
<dbReference type="PANTHER" id="PTHR11076">
    <property type="entry name" value="DNA REPAIR POLYMERASE UMUC / TRANSFERASE FAMILY MEMBER"/>
    <property type="match status" value="1"/>
</dbReference>
<dbReference type="GO" id="GO:0003684">
    <property type="term" value="F:damaged DNA binding"/>
    <property type="evidence" value="ECO:0007669"/>
    <property type="project" value="InterPro"/>
</dbReference>
<keyword evidence="11 16" id="KW-0460">Magnesium</keyword>
<keyword evidence="4 16" id="KW-0515">Mutator protein</keyword>
<organism evidence="18 19">
    <name type="scientific">Anaerovibrio lipolyticus</name>
    <dbReference type="NCBI Taxonomy" id="82374"/>
    <lineage>
        <taxon>Bacteria</taxon>
        <taxon>Bacillati</taxon>
        <taxon>Bacillota</taxon>
        <taxon>Negativicutes</taxon>
        <taxon>Selenomonadales</taxon>
        <taxon>Selenomonadaceae</taxon>
        <taxon>Anaerovibrio</taxon>
    </lineage>
</organism>
<evidence type="ECO:0000256" key="1">
    <source>
        <dbReference type="ARBA" id="ARBA00004496"/>
    </source>
</evidence>
<dbReference type="GO" id="GO:0009432">
    <property type="term" value="P:SOS response"/>
    <property type="evidence" value="ECO:0007669"/>
    <property type="project" value="TreeGrafter"/>
</dbReference>
<feature type="domain" description="UmuC" evidence="17">
    <location>
        <begin position="5"/>
        <end position="185"/>
    </location>
</feature>
<evidence type="ECO:0000256" key="9">
    <source>
        <dbReference type="ARBA" id="ARBA00022723"/>
    </source>
</evidence>
<dbReference type="EMBL" id="JSCE01000021">
    <property type="protein sequence ID" value="KHM53035.1"/>
    <property type="molecule type" value="Genomic_DNA"/>
</dbReference>
<proteinExistence type="inferred from homology"/>
<dbReference type="InterPro" id="IPR022880">
    <property type="entry name" value="DNApol_IV"/>
</dbReference>
<dbReference type="PANTHER" id="PTHR11076:SF33">
    <property type="entry name" value="DNA POLYMERASE KAPPA"/>
    <property type="match status" value="1"/>
</dbReference>
<dbReference type="FunFam" id="3.40.1170.60:FF:000001">
    <property type="entry name" value="DNA polymerase IV"/>
    <property type="match status" value="1"/>
</dbReference>
<evidence type="ECO:0000313" key="18">
    <source>
        <dbReference type="EMBL" id="KHM53035.1"/>
    </source>
</evidence>
<dbReference type="SUPFAM" id="SSF100879">
    <property type="entry name" value="Lesion bypass DNA polymerase (Y-family), little finger domain"/>
    <property type="match status" value="1"/>
</dbReference>
<keyword evidence="6 16" id="KW-0808">Transferase</keyword>
<keyword evidence="14 16" id="KW-0234">DNA repair</keyword>
<evidence type="ECO:0000256" key="14">
    <source>
        <dbReference type="ARBA" id="ARBA00023204"/>
    </source>
</evidence>
<evidence type="ECO:0000256" key="5">
    <source>
        <dbReference type="ARBA" id="ARBA00022490"/>
    </source>
</evidence>
<reference evidence="18 19" key="1">
    <citation type="journal article" date="2013" name="PLoS ONE">
        <title>Identification and characterization of three novel lipases belonging to families II and V from Anaerovibrio lipolyticus 5ST.</title>
        <authorList>
            <person name="Prive F."/>
            <person name="Kaderbhai N.N."/>
            <person name="Girdwood S."/>
            <person name="Worgan H.J."/>
            <person name="Pinloche E."/>
            <person name="Scollan N.D."/>
            <person name="Huws S.A."/>
            <person name="Newbold C.J."/>
        </authorList>
    </citation>
    <scope>NUCLEOTIDE SEQUENCE [LARGE SCALE GENOMIC DNA]</scope>
    <source>
        <strain evidence="18 19">5S</strain>
    </source>
</reference>
<dbReference type="InterPro" id="IPR036775">
    <property type="entry name" value="DNA_pol_Y-fam_lit_finger_sf"/>
</dbReference>
<evidence type="ECO:0000256" key="6">
    <source>
        <dbReference type="ARBA" id="ARBA00022679"/>
    </source>
</evidence>
<gene>
    <name evidence="16" type="primary">dinB</name>
    <name evidence="18" type="ORF">NZ47_01205</name>
</gene>
<dbReference type="PROSITE" id="PS50173">
    <property type="entry name" value="UMUC"/>
    <property type="match status" value="1"/>
</dbReference>
<dbReference type="NCBIfam" id="NF002677">
    <property type="entry name" value="PRK02406.1"/>
    <property type="match status" value="1"/>
</dbReference>
<evidence type="ECO:0000256" key="4">
    <source>
        <dbReference type="ARBA" id="ARBA00022457"/>
    </source>
</evidence>
<dbReference type="InterPro" id="IPR017961">
    <property type="entry name" value="DNA_pol_Y-fam_little_finger"/>
</dbReference>
<sequence length="381" mass="42969">MDRLIMHVDMDAFFASVEQLDHKEYRGKPLIVGGIGGRGVVSTCSYEARKFGVHSAMPTAKAMKLCPQGIFIRGNYPRYSEVSQQIFDIFDRYSPLIEPLSIDEAFLDISGMEHLMEGPLQYAMKLKQEIKEKTGIVASVGIAPNKFLAKIASDLDKPDGLVVVDRDKVQEFLDPLPVRRIWGVGAKTAMVMDRLRIRTIADLRKMTYEELHKTFGDKTASHLFMLAQGKDERPVAPRGRAKSIGNEVTFGEDLQTAEDALQVLLELSVKVGWRLRKAGFKAKTVQLKLRTRDFTTYTRQKQLCEASNFDNDIYTAIKELFKHLNITNNIRLLGVSTTGFGEMEAVSLFHDEKKDKLYQAIDDINNKFGKLGVTRGSLLKK</sequence>
<evidence type="ECO:0000256" key="2">
    <source>
        <dbReference type="ARBA" id="ARBA00010945"/>
    </source>
</evidence>
<dbReference type="NCBIfam" id="NF002751">
    <property type="entry name" value="PRK02794.1"/>
    <property type="match status" value="1"/>
</dbReference>
<dbReference type="Gene3D" id="1.10.150.20">
    <property type="entry name" value="5' to 3' exonuclease, C-terminal subdomain"/>
    <property type="match status" value="1"/>
</dbReference>
<dbReference type="RefSeq" id="WP_039205885.1">
    <property type="nucleotide sequence ID" value="NZ_JSCE01000021.1"/>
</dbReference>
<protein>
    <recommendedName>
        <fullName evidence="16">DNA polymerase IV</fullName>
        <shortName evidence="16">Pol IV</shortName>
        <ecNumber evidence="16">2.7.7.7</ecNumber>
    </recommendedName>
</protein>
<dbReference type="GO" id="GO:0005829">
    <property type="term" value="C:cytosol"/>
    <property type="evidence" value="ECO:0007669"/>
    <property type="project" value="TreeGrafter"/>
</dbReference>
<dbReference type="eggNOG" id="COG0389">
    <property type="taxonomic scope" value="Bacteria"/>
</dbReference>
<comment type="function">
    <text evidence="16">Poorly processive, error-prone DNA polymerase involved in untargeted mutagenesis. Copies undamaged DNA at stalled replication forks, which arise in vivo from mismatched or misaligned primer ends. These misaligned primers can be extended by PolIV. Exhibits no 3'-5' exonuclease (proofreading) activity. May be involved in translesional synthesis, in conjunction with the beta clamp from PolIII.</text>
</comment>
<keyword evidence="19" id="KW-1185">Reference proteome</keyword>
<dbReference type="AlphaFoldDB" id="A0A0B2JXI9"/>
<dbReference type="FunFam" id="3.30.1490.100:FF:000004">
    <property type="entry name" value="DNA polymerase IV"/>
    <property type="match status" value="1"/>
</dbReference>
<comment type="cofactor">
    <cofactor evidence="16">
        <name>Mg(2+)</name>
        <dbReference type="ChEBI" id="CHEBI:18420"/>
    </cofactor>
    <text evidence="16">Binds 2 magnesium ions per subunit.</text>
</comment>
<keyword evidence="8 16" id="KW-0235">DNA replication</keyword>
<comment type="caution">
    <text evidence="18">The sequence shown here is derived from an EMBL/GenBank/DDBJ whole genome shotgun (WGS) entry which is preliminary data.</text>
</comment>
<dbReference type="GO" id="GO:0003887">
    <property type="term" value="F:DNA-directed DNA polymerase activity"/>
    <property type="evidence" value="ECO:0007669"/>
    <property type="project" value="UniProtKB-UniRule"/>
</dbReference>
<dbReference type="InterPro" id="IPR053848">
    <property type="entry name" value="IMS_HHH_1"/>
</dbReference>
<dbReference type="InterPro" id="IPR001126">
    <property type="entry name" value="UmuC"/>
</dbReference>
<dbReference type="NCBIfam" id="NF002882">
    <property type="entry name" value="PRK03348.1"/>
    <property type="match status" value="1"/>
</dbReference>
<dbReference type="NCBIfam" id="NF010731">
    <property type="entry name" value="PRK14133.1"/>
    <property type="match status" value="1"/>
</dbReference>
<dbReference type="InterPro" id="IPR043128">
    <property type="entry name" value="Rev_trsase/Diguanyl_cyclase"/>
</dbReference>
<accession>A0A0B2JXI9</accession>
<comment type="subunit">
    <text evidence="3 16">Monomer.</text>
</comment>
<keyword evidence="7 16" id="KW-0548">Nucleotidyltransferase</keyword>
<dbReference type="Gene3D" id="3.30.70.270">
    <property type="match status" value="1"/>
</dbReference>
<evidence type="ECO:0000256" key="11">
    <source>
        <dbReference type="ARBA" id="ARBA00022842"/>
    </source>
</evidence>
<feature type="active site" evidence="16">
    <location>
        <position position="104"/>
    </location>
</feature>
<evidence type="ECO:0000256" key="8">
    <source>
        <dbReference type="ARBA" id="ARBA00022705"/>
    </source>
</evidence>
<keyword evidence="5 16" id="KW-0963">Cytoplasm</keyword>
<comment type="catalytic activity">
    <reaction evidence="15 16">
        <text>DNA(n) + a 2'-deoxyribonucleoside 5'-triphosphate = DNA(n+1) + diphosphate</text>
        <dbReference type="Rhea" id="RHEA:22508"/>
        <dbReference type="Rhea" id="RHEA-COMP:17339"/>
        <dbReference type="Rhea" id="RHEA-COMP:17340"/>
        <dbReference type="ChEBI" id="CHEBI:33019"/>
        <dbReference type="ChEBI" id="CHEBI:61560"/>
        <dbReference type="ChEBI" id="CHEBI:173112"/>
        <dbReference type="EC" id="2.7.7.7"/>
    </reaction>
</comment>
<dbReference type="CDD" id="cd03586">
    <property type="entry name" value="PolY_Pol_IV_kappa"/>
    <property type="match status" value="1"/>
</dbReference>
<dbReference type="InterPro" id="IPR050116">
    <property type="entry name" value="DNA_polymerase-Y"/>
</dbReference>
<feature type="site" description="Substrate discrimination" evidence="16">
    <location>
        <position position="14"/>
    </location>
</feature>
<evidence type="ECO:0000256" key="7">
    <source>
        <dbReference type="ARBA" id="ARBA00022695"/>
    </source>
</evidence>
<evidence type="ECO:0000259" key="17">
    <source>
        <dbReference type="PROSITE" id="PS50173"/>
    </source>
</evidence>
<comment type="similarity">
    <text evidence="2 16">Belongs to the DNA polymerase type-Y family.</text>
</comment>
<dbReference type="STRING" id="82374.NZ47_01205"/>
<keyword evidence="13 16" id="KW-0238">DNA-binding</keyword>
<feature type="binding site" evidence="16">
    <location>
        <position position="9"/>
    </location>
    <ligand>
        <name>Mg(2+)</name>
        <dbReference type="ChEBI" id="CHEBI:18420"/>
    </ligand>
</feature>
<keyword evidence="10 16" id="KW-0227">DNA damage</keyword>